<feature type="domain" description="Reverse transcriptase" evidence="1">
    <location>
        <begin position="264"/>
        <end position="541"/>
    </location>
</feature>
<accession>A0A151RUU5</accession>
<keyword evidence="3" id="KW-1185">Reference proteome</keyword>
<dbReference type="Pfam" id="PF13966">
    <property type="entry name" value="zf-RVT"/>
    <property type="match status" value="1"/>
</dbReference>
<dbReference type="PROSITE" id="PS50878">
    <property type="entry name" value="RT_POL"/>
    <property type="match status" value="1"/>
</dbReference>
<dbReference type="InterPro" id="IPR043502">
    <property type="entry name" value="DNA/RNA_pol_sf"/>
</dbReference>
<dbReference type="Gramene" id="C.cajan_30744.t">
    <property type="protein sequence ID" value="C.cajan_30744.t"/>
    <property type="gene ID" value="C.cajan_30744"/>
</dbReference>
<dbReference type="Pfam" id="PF00078">
    <property type="entry name" value="RVT_1"/>
    <property type="match status" value="1"/>
</dbReference>
<evidence type="ECO:0000259" key="1">
    <source>
        <dbReference type="PROSITE" id="PS50878"/>
    </source>
</evidence>
<dbReference type="Proteomes" id="UP000075243">
    <property type="component" value="Unassembled WGS sequence"/>
</dbReference>
<proteinExistence type="predicted"/>
<dbReference type="PANTHER" id="PTHR33116">
    <property type="entry name" value="REVERSE TRANSCRIPTASE ZINC-BINDING DOMAIN-CONTAINING PROTEIN-RELATED-RELATED"/>
    <property type="match status" value="1"/>
</dbReference>
<dbReference type="PANTHER" id="PTHR33116:SF78">
    <property type="entry name" value="OS12G0587133 PROTEIN"/>
    <property type="match status" value="1"/>
</dbReference>
<dbReference type="InterPro" id="IPR000477">
    <property type="entry name" value="RT_dom"/>
</dbReference>
<organism evidence="2 3">
    <name type="scientific">Cajanus cajan</name>
    <name type="common">Pigeon pea</name>
    <name type="synonym">Cajanus indicus</name>
    <dbReference type="NCBI Taxonomy" id="3821"/>
    <lineage>
        <taxon>Eukaryota</taxon>
        <taxon>Viridiplantae</taxon>
        <taxon>Streptophyta</taxon>
        <taxon>Embryophyta</taxon>
        <taxon>Tracheophyta</taxon>
        <taxon>Spermatophyta</taxon>
        <taxon>Magnoliopsida</taxon>
        <taxon>eudicotyledons</taxon>
        <taxon>Gunneridae</taxon>
        <taxon>Pentapetalae</taxon>
        <taxon>rosids</taxon>
        <taxon>fabids</taxon>
        <taxon>Fabales</taxon>
        <taxon>Fabaceae</taxon>
        <taxon>Papilionoideae</taxon>
        <taxon>50 kb inversion clade</taxon>
        <taxon>NPAAA clade</taxon>
        <taxon>indigoferoid/millettioid clade</taxon>
        <taxon>Phaseoleae</taxon>
        <taxon>Cajanus</taxon>
    </lineage>
</organism>
<dbReference type="InterPro" id="IPR026960">
    <property type="entry name" value="RVT-Znf"/>
</dbReference>
<name>A0A151RUU5_CAJCA</name>
<dbReference type="OMA" id="INDIWVT"/>
<reference evidence="2" key="1">
    <citation type="journal article" date="2012" name="Nat. Biotechnol.">
        <title>Draft genome sequence of pigeonpea (Cajanus cajan), an orphan legume crop of resource-poor farmers.</title>
        <authorList>
            <person name="Varshney R.K."/>
            <person name="Chen W."/>
            <person name="Li Y."/>
            <person name="Bharti A.K."/>
            <person name="Saxena R.K."/>
            <person name="Schlueter J.A."/>
            <person name="Donoghue M.T."/>
            <person name="Azam S."/>
            <person name="Fan G."/>
            <person name="Whaley A.M."/>
            <person name="Farmer A.D."/>
            <person name="Sheridan J."/>
            <person name="Iwata A."/>
            <person name="Tuteja R."/>
            <person name="Penmetsa R.V."/>
            <person name="Wu W."/>
            <person name="Upadhyaya H.D."/>
            <person name="Yang S.P."/>
            <person name="Shah T."/>
            <person name="Saxena K.B."/>
            <person name="Michael T."/>
            <person name="McCombie W.R."/>
            <person name="Yang B."/>
            <person name="Zhang G."/>
            <person name="Yang H."/>
            <person name="Wang J."/>
            <person name="Spillane C."/>
            <person name="Cook D.R."/>
            <person name="May G.D."/>
            <person name="Xu X."/>
            <person name="Jackson S.A."/>
        </authorList>
    </citation>
    <scope>NUCLEOTIDE SEQUENCE [LARGE SCALE GENOMIC DNA]</scope>
</reference>
<dbReference type="AlphaFoldDB" id="A0A151RUU5"/>
<sequence length="863" mass="98540">MPRDVSDHCALLLKHNVKNWGHKPFRFNNIWLEHKDLREVVSKAWEEGVQKPWAALRLQQKLSNVKSALKVWNRDVFGDVDSNIQVCTTELVALDEKNERQGLTVEEGIKQKELVASIWEARSHKEQLLAQKARKKWLTCGDLNSKYFHACIRGRRSRNQILTLHVDGRWMEEAEEIKNYILNFFRVHFTSREWNRPSIDKIVMPILSEENKVGLEAAFSLEEVTCMITECVGEKSPGPDGFNFSFVKTFWNLVQNDVMKMLMEFHMNASIPKGLLSYFVALIPKTKSPQGVGEFRPISLLGCLYKIISKLLANRMKGVMEEIINEQQSAFVPGRNVFDSVLIANEVVDYVKKVRRKCFVLKVDFEKAYDSVDWRFLIYMLRKLGFGEKWVKWMEACVCGGHLSILVNGSPTKEAAIGRGLKQGDPLSPFLFLVVAEGLGALMRSAVSKGLFKGVQVGEGPEISLLQFADDTLLIGEATERNLWSIKAVLRCFELISGLKINFHKSCLMGMNVDNNFMHMASSFLNCKVGALPFCYLGLYVGDKPRRRAAWQRLIEVLRNKLVSWKHKYVSIGGRVTLINSVLNSLPLHYLSFWRMPPGVIKEVIKIQRRFLWNGVKESSKICWVRWDQVCKPTKEGGLGVKNIEWFNISLLGKWVWRGLKSPKSLWSQILSARYGCMSILLRSHVVHPKASDWWKDLALVCQQANAWLDNNLLRVIGDGGSVLFWHDRWVGEVILSETFPRLYSLAANKQSTVGENGFFVEGGIWKLLLNSLPVRASLARRGIPVINDFCTLCNNEAENVCHLFLHCRISCKIWYLVLHWLGISACLPNALDELLLSMGGFAFGKKQGRIFTTIWISVIWSL</sequence>
<evidence type="ECO:0000313" key="3">
    <source>
        <dbReference type="Proteomes" id="UP000075243"/>
    </source>
</evidence>
<evidence type="ECO:0000313" key="2">
    <source>
        <dbReference type="EMBL" id="KYP46318.1"/>
    </source>
</evidence>
<dbReference type="EMBL" id="KQ483562">
    <property type="protein sequence ID" value="KYP46318.1"/>
    <property type="molecule type" value="Genomic_DNA"/>
</dbReference>
<gene>
    <name evidence="2" type="ORF">KK1_032121</name>
</gene>
<dbReference type="SUPFAM" id="SSF56672">
    <property type="entry name" value="DNA/RNA polymerases"/>
    <property type="match status" value="1"/>
</dbReference>
<dbReference type="CDD" id="cd01650">
    <property type="entry name" value="RT_nLTR_like"/>
    <property type="match status" value="1"/>
</dbReference>
<protein>
    <submittedName>
        <fullName evidence="2">Transposon TX1 uncharacterized</fullName>
    </submittedName>
</protein>